<dbReference type="SMART" id="SM00062">
    <property type="entry name" value="PBPb"/>
    <property type="match status" value="1"/>
</dbReference>
<organism evidence="5 6">
    <name type="scientific">Neptunomonas japonica JAMM 1380</name>
    <dbReference type="NCBI Taxonomy" id="1441457"/>
    <lineage>
        <taxon>Bacteria</taxon>
        <taxon>Pseudomonadati</taxon>
        <taxon>Pseudomonadota</taxon>
        <taxon>Gammaproteobacteria</taxon>
        <taxon>Oceanospirillales</taxon>
        <taxon>Oceanospirillaceae</taxon>
        <taxon>Neptunomonas</taxon>
    </lineage>
</organism>
<keyword evidence="6" id="KW-1185">Reference proteome</keyword>
<evidence type="ECO:0000256" key="3">
    <source>
        <dbReference type="SAM" id="SignalP"/>
    </source>
</evidence>
<dbReference type="PANTHER" id="PTHR35936">
    <property type="entry name" value="MEMBRANE-BOUND LYTIC MUREIN TRANSGLYCOSYLASE F"/>
    <property type="match status" value="1"/>
</dbReference>
<evidence type="ECO:0000256" key="1">
    <source>
        <dbReference type="ARBA" id="ARBA00010333"/>
    </source>
</evidence>
<sequence length="274" mass="31171">MKLFSTILLSSALTLSTFASEADSVLNAPINKTASCKLIRASGNAEYPPYLWHSDKSVYLHGAIAMLLKELAQEINTEIELVYSGPWGRVQEDVAAGRIDMIAGAFFTLPRTHYMDYVYPDMMRTKTAVWVNTKNPFPFTQWKDLKNYRGVTVINNSFGQEFDEYAKKQLTIEEVGSLDQGLRMLSANRVDYLIYEENPGKAYAQKLNIRNLQAMPLEITRQSLYLTMSKQSACNSSELRAKISKALKKFTQEKRAEFLIARAHTLWSDKQQDP</sequence>
<reference evidence="5 6" key="1">
    <citation type="journal article" date="2008" name="Int. J. Syst. Evol. Microbiol.">
        <title>Neptunomonas japonica sp. nov., an Osedax japonicus symbiont-like bacterium isolated from sediment adjacent to sperm whale carcasses off Kagoshima, Japan.</title>
        <authorList>
            <person name="Miyazaki M."/>
            <person name="Nogi Y."/>
            <person name="Fujiwara Y."/>
            <person name="Kawato M."/>
            <person name="Kubokawa K."/>
            <person name="Horikoshi K."/>
        </authorList>
    </citation>
    <scope>NUCLEOTIDE SEQUENCE [LARGE SCALE GENOMIC DNA]</scope>
    <source>
        <strain evidence="5 6">JAMM 1380</strain>
    </source>
</reference>
<feature type="chain" id="PRO_5032927302" evidence="3">
    <location>
        <begin position="22"/>
        <end position="274"/>
    </location>
</feature>
<feature type="signal peptide" evidence="3">
    <location>
        <begin position="1"/>
        <end position="21"/>
    </location>
</feature>
<evidence type="ECO:0000313" key="5">
    <source>
        <dbReference type="EMBL" id="BBB29190.1"/>
    </source>
</evidence>
<dbReference type="KEGG" id="njp:NEJAP_1238"/>
<gene>
    <name evidence="5" type="ORF">NEJAP_1238</name>
</gene>
<dbReference type="PANTHER" id="PTHR35936:SF6">
    <property type="entry name" value="AMINO ACID ABC TRANSPORTER SUBSTRATE-BINDING PAAT FAMILY PROTEIN"/>
    <property type="match status" value="1"/>
</dbReference>
<evidence type="ECO:0000259" key="4">
    <source>
        <dbReference type="SMART" id="SM00062"/>
    </source>
</evidence>
<dbReference type="Proteomes" id="UP000595332">
    <property type="component" value="Chromosome"/>
</dbReference>
<dbReference type="AlphaFoldDB" id="A0A7R6SVY2"/>
<evidence type="ECO:0000256" key="2">
    <source>
        <dbReference type="ARBA" id="ARBA00022729"/>
    </source>
</evidence>
<dbReference type="Pfam" id="PF00497">
    <property type="entry name" value="SBP_bac_3"/>
    <property type="match status" value="1"/>
</dbReference>
<dbReference type="RefSeq" id="WP_201349814.1">
    <property type="nucleotide sequence ID" value="NZ_AP014546.1"/>
</dbReference>
<proteinExistence type="inferred from homology"/>
<name>A0A7R6SVY2_9GAMM</name>
<comment type="similarity">
    <text evidence="1">Belongs to the bacterial solute-binding protein 3 family.</text>
</comment>
<keyword evidence="2 3" id="KW-0732">Signal</keyword>
<feature type="domain" description="Solute-binding protein family 3/N-terminal" evidence="4">
    <location>
        <begin position="37"/>
        <end position="261"/>
    </location>
</feature>
<dbReference type="EMBL" id="AP014546">
    <property type="protein sequence ID" value="BBB29190.1"/>
    <property type="molecule type" value="Genomic_DNA"/>
</dbReference>
<dbReference type="InterPro" id="IPR001638">
    <property type="entry name" value="Solute-binding_3/MltF_N"/>
</dbReference>
<protein>
    <submittedName>
        <fullName evidence="5">Polar amino acid transport system substrate-binding protein</fullName>
    </submittedName>
</protein>
<dbReference type="SUPFAM" id="SSF53850">
    <property type="entry name" value="Periplasmic binding protein-like II"/>
    <property type="match status" value="1"/>
</dbReference>
<accession>A0A7R6SVY2</accession>
<dbReference type="Gene3D" id="3.40.190.10">
    <property type="entry name" value="Periplasmic binding protein-like II"/>
    <property type="match status" value="2"/>
</dbReference>
<evidence type="ECO:0000313" key="6">
    <source>
        <dbReference type="Proteomes" id="UP000595332"/>
    </source>
</evidence>